<keyword evidence="2" id="KW-0328">Glycosyltransferase</keyword>
<dbReference type="PANTHER" id="PTHR11926">
    <property type="entry name" value="GLUCOSYL/GLUCURONOSYL TRANSFERASES"/>
    <property type="match status" value="1"/>
</dbReference>
<reference evidence="3" key="1">
    <citation type="journal article" date="2018" name="Gigascience">
        <title>Genome assembly of the Pink Ipe (Handroanthus impetiginosus, Bignoniaceae), a highly valued, ecologically keystone Neotropical timber forest tree.</title>
        <authorList>
            <person name="Silva-Junior O.B."/>
            <person name="Grattapaglia D."/>
            <person name="Novaes E."/>
            <person name="Collevatti R.G."/>
        </authorList>
    </citation>
    <scope>NUCLEOTIDE SEQUENCE [LARGE SCALE GENOMIC DNA]</scope>
    <source>
        <strain evidence="3">cv. UFG-1</strain>
    </source>
</reference>
<dbReference type="EMBL" id="NKXS01009701">
    <property type="protein sequence ID" value="PIM97442.1"/>
    <property type="molecule type" value="Genomic_DNA"/>
</dbReference>
<organism evidence="2 3">
    <name type="scientific">Handroanthus impetiginosus</name>
    <dbReference type="NCBI Taxonomy" id="429701"/>
    <lineage>
        <taxon>Eukaryota</taxon>
        <taxon>Viridiplantae</taxon>
        <taxon>Streptophyta</taxon>
        <taxon>Embryophyta</taxon>
        <taxon>Tracheophyta</taxon>
        <taxon>Spermatophyta</taxon>
        <taxon>Magnoliopsida</taxon>
        <taxon>eudicotyledons</taxon>
        <taxon>Gunneridae</taxon>
        <taxon>Pentapetalae</taxon>
        <taxon>asterids</taxon>
        <taxon>lamiids</taxon>
        <taxon>Lamiales</taxon>
        <taxon>Bignoniaceae</taxon>
        <taxon>Crescentiina</taxon>
        <taxon>Tabebuia alliance</taxon>
        <taxon>Handroanthus</taxon>
    </lineage>
</organism>
<dbReference type="PANTHER" id="PTHR11926:SF1395">
    <property type="entry name" value="GLYCOSYLTRANSFERASE"/>
    <property type="match status" value="1"/>
</dbReference>
<dbReference type="AlphaFoldDB" id="A0A2G9FWL1"/>
<accession>A0A2G9FWL1</accession>
<sequence length="361" mass="41439">MLNLCRLLLNAEPQLLVSFIVTEEWLGLLGGSLPLPPNFSFRTIPNVIPSEIGRAKDFAGFYESVLTKMEAPVEQLFDRLQPPEPSVIIYDTYLNWVVAMGNRRNILVASFYTMSATVFSIFHHSNLILQNRHFRSDFSDPQQKEQLISYMPGVPPMKITDLPTPLHGQEVLPRALEAIKLLLKAQYLLFTSVYELESQVLDSLKEELPMKIYSLGLPIPSFNIETSIPEEKPDYMKWLDAHRRGSFLSVSNAQLDEIIGRVCDSGVRFLWVARWEVERFNGCGNGRVVPWCDQLKKEDDSLVTREEVARLVLRLMDFKSEEAKQRRRRAKEIREICTKASAGKGSSEIDILDFIRDFSRR</sequence>
<dbReference type="Proteomes" id="UP000231279">
    <property type="component" value="Unassembled WGS sequence"/>
</dbReference>
<evidence type="ECO:0000313" key="3">
    <source>
        <dbReference type="Proteomes" id="UP000231279"/>
    </source>
</evidence>
<dbReference type="SUPFAM" id="SSF53756">
    <property type="entry name" value="UDP-Glycosyltransferase/glycogen phosphorylase"/>
    <property type="match status" value="1"/>
</dbReference>
<proteinExistence type="inferred from homology"/>
<keyword evidence="3" id="KW-1185">Reference proteome</keyword>
<dbReference type="Gene3D" id="3.40.50.2000">
    <property type="entry name" value="Glycogen Phosphorylase B"/>
    <property type="match status" value="2"/>
</dbReference>
<dbReference type="OrthoDB" id="5835829at2759"/>
<dbReference type="STRING" id="429701.A0A2G9FWL1"/>
<dbReference type="GO" id="GO:0016757">
    <property type="term" value="F:glycosyltransferase activity"/>
    <property type="evidence" value="ECO:0007669"/>
    <property type="project" value="UniProtKB-KW"/>
</dbReference>
<keyword evidence="2" id="KW-0808">Transferase</keyword>
<dbReference type="EC" id="2.4.1.324" evidence="2"/>
<evidence type="ECO:0000313" key="2">
    <source>
        <dbReference type="EMBL" id="PIM97442.1"/>
    </source>
</evidence>
<evidence type="ECO:0000256" key="1">
    <source>
        <dbReference type="ARBA" id="ARBA00009995"/>
    </source>
</evidence>
<comment type="caution">
    <text evidence="2">The sequence shown here is derived from an EMBL/GenBank/DDBJ whole genome shotgun (WGS) entry which is preliminary data.</text>
</comment>
<name>A0A2G9FWL1_9LAMI</name>
<protein>
    <submittedName>
        <fullName evidence="2">7-deoxyloganetin glucosyltransferase</fullName>
        <ecNumber evidence="2">2.4.1.324</ecNumber>
    </submittedName>
</protein>
<comment type="similarity">
    <text evidence="1">Belongs to the UDP-glycosyltransferase family.</text>
</comment>
<gene>
    <name evidence="2" type="ORF">CDL12_30088</name>
</gene>